<dbReference type="Proteomes" id="UP000602124">
    <property type="component" value="Unassembled WGS sequence"/>
</dbReference>
<sequence length="651" mass="71423">MEDGIGQADEETANARFRLLVDSITDYAIYMLDAHGVVTTWNRGAEHIKGYSAAEIIGRHFSAFYSEEDRAKGVPARALELAARNGSFEAEGWRLRKDGSRFWTNVVIDAIRGADGELIGFAKITRDLTERRAAQLALTESEEQFRRLVLNVTDYAIYMLDAGGVVASWNQGAERIKGYTAAEIIGKHFSHFYPPEDRERGMPDRGLETARRDGHFQAEGWRLRKDGSRFWASVVIDAIYNEEGAVIGFAKITRDVTERMEQQKRLDQTREELFQAQKIEAIGQLTGGVAHDFNNLLMVVLSSLDALNRRLTLDERSARLLNNAVQAAERGAHLTQRMLAFARKQELEQREVDLVELVRGMSDLLARTLGPSIQIETRFPLTQPRIWADPNQLDSVLLNLAVNARDAMPNGGSLVISSRQAEAGANQSQLAPGPYVVLTVADTGEGMDAETLARSADPFFTTKGVGKGTGLGLSMVQGIAQQSGGRLVIESQPGKGTSIEIWLRAVEKSAQPANPAPVRVEEMAAPGRRLKVLAVDDDALVLINTVMMLEDLGHQVVEAHSGDKALQMLEAGGDFDLVITDQAMPRMTGMALAAEIARRWPELPVILASGYAEIKEGQDLRLPRLAKPFGQAELARALAKVCDSEGLSQAV</sequence>
<dbReference type="CDD" id="cd00082">
    <property type="entry name" value="HisKA"/>
    <property type="match status" value="1"/>
</dbReference>
<keyword evidence="6" id="KW-0418">Kinase</keyword>
<feature type="domain" description="Response regulatory" evidence="11">
    <location>
        <begin position="531"/>
        <end position="642"/>
    </location>
</feature>
<evidence type="ECO:0000256" key="5">
    <source>
        <dbReference type="ARBA" id="ARBA00022741"/>
    </source>
</evidence>
<dbReference type="SUPFAM" id="SSF52172">
    <property type="entry name" value="CheY-like"/>
    <property type="match status" value="1"/>
</dbReference>
<dbReference type="NCBIfam" id="TIGR00229">
    <property type="entry name" value="sensory_box"/>
    <property type="match status" value="2"/>
</dbReference>
<accession>A0A934IX73</accession>
<dbReference type="InterPro" id="IPR036890">
    <property type="entry name" value="HATPase_C_sf"/>
</dbReference>
<evidence type="ECO:0000259" key="10">
    <source>
        <dbReference type="PROSITE" id="PS50109"/>
    </source>
</evidence>
<name>A0A934IX73_9HYPH</name>
<dbReference type="InterPro" id="IPR000014">
    <property type="entry name" value="PAS"/>
</dbReference>
<keyword evidence="15" id="KW-1185">Reference proteome</keyword>
<dbReference type="PROSITE" id="PS50113">
    <property type="entry name" value="PAC"/>
    <property type="match status" value="2"/>
</dbReference>
<dbReference type="InterPro" id="IPR005467">
    <property type="entry name" value="His_kinase_dom"/>
</dbReference>
<feature type="domain" description="PAS" evidence="12">
    <location>
        <begin position="13"/>
        <end position="86"/>
    </location>
</feature>
<dbReference type="Pfam" id="PF00512">
    <property type="entry name" value="HisKA"/>
    <property type="match status" value="1"/>
</dbReference>
<dbReference type="InterPro" id="IPR004358">
    <property type="entry name" value="Sig_transdc_His_kin-like_C"/>
</dbReference>
<keyword evidence="4" id="KW-0808">Transferase</keyword>
<dbReference type="InterPro" id="IPR013767">
    <property type="entry name" value="PAS_fold"/>
</dbReference>
<protein>
    <recommendedName>
        <fullName evidence="2">histidine kinase</fullName>
        <ecNumber evidence="2">2.7.13.3</ecNumber>
    </recommendedName>
</protein>
<dbReference type="InterPro" id="IPR001789">
    <property type="entry name" value="Sig_transdc_resp-reg_receiver"/>
</dbReference>
<feature type="domain" description="Histidine kinase" evidence="10">
    <location>
        <begin position="288"/>
        <end position="507"/>
    </location>
</feature>
<keyword evidence="8" id="KW-0902">Two-component regulatory system</keyword>
<evidence type="ECO:0000256" key="9">
    <source>
        <dbReference type="PROSITE-ProRule" id="PRU00169"/>
    </source>
</evidence>
<evidence type="ECO:0000256" key="3">
    <source>
        <dbReference type="ARBA" id="ARBA00022553"/>
    </source>
</evidence>
<dbReference type="InterPro" id="IPR001610">
    <property type="entry name" value="PAC"/>
</dbReference>
<dbReference type="InterPro" id="IPR003594">
    <property type="entry name" value="HATPase_dom"/>
</dbReference>
<dbReference type="GO" id="GO:0005524">
    <property type="term" value="F:ATP binding"/>
    <property type="evidence" value="ECO:0007669"/>
    <property type="project" value="UniProtKB-KW"/>
</dbReference>
<gene>
    <name evidence="14" type="ORF">JEQ47_18605</name>
</gene>
<evidence type="ECO:0000256" key="1">
    <source>
        <dbReference type="ARBA" id="ARBA00000085"/>
    </source>
</evidence>
<dbReference type="GO" id="GO:0000155">
    <property type="term" value="F:phosphorelay sensor kinase activity"/>
    <property type="evidence" value="ECO:0007669"/>
    <property type="project" value="InterPro"/>
</dbReference>
<dbReference type="EC" id="2.7.13.3" evidence="2"/>
<evidence type="ECO:0000256" key="4">
    <source>
        <dbReference type="ARBA" id="ARBA00022679"/>
    </source>
</evidence>
<evidence type="ECO:0000256" key="2">
    <source>
        <dbReference type="ARBA" id="ARBA00012438"/>
    </source>
</evidence>
<evidence type="ECO:0000259" key="13">
    <source>
        <dbReference type="PROSITE" id="PS50113"/>
    </source>
</evidence>
<dbReference type="SUPFAM" id="SSF47384">
    <property type="entry name" value="Homodimeric domain of signal transducing histidine kinase"/>
    <property type="match status" value="1"/>
</dbReference>
<comment type="caution">
    <text evidence="14">The sequence shown here is derived from an EMBL/GenBank/DDBJ whole genome shotgun (WGS) entry which is preliminary data.</text>
</comment>
<dbReference type="AlphaFoldDB" id="A0A934IX73"/>
<feature type="modified residue" description="4-aspartylphosphate" evidence="9">
    <location>
        <position position="581"/>
    </location>
</feature>
<dbReference type="Pfam" id="PF00072">
    <property type="entry name" value="Response_reg"/>
    <property type="match status" value="1"/>
</dbReference>
<dbReference type="GO" id="GO:0006355">
    <property type="term" value="P:regulation of DNA-templated transcription"/>
    <property type="evidence" value="ECO:0007669"/>
    <property type="project" value="InterPro"/>
</dbReference>
<dbReference type="SMART" id="SM00387">
    <property type="entry name" value="HATPase_c"/>
    <property type="match status" value="1"/>
</dbReference>
<comment type="catalytic activity">
    <reaction evidence="1">
        <text>ATP + protein L-histidine = ADP + protein N-phospho-L-histidine.</text>
        <dbReference type="EC" id="2.7.13.3"/>
    </reaction>
</comment>
<dbReference type="InterPro" id="IPR036097">
    <property type="entry name" value="HisK_dim/P_sf"/>
</dbReference>
<evidence type="ECO:0000259" key="12">
    <source>
        <dbReference type="PROSITE" id="PS50112"/>
    </source>
</evidence>
<dbReference type="InterPro" id="IPR000700">
    <property type="entry name" value="PAS-assoc_C"/>
</dbReference>
<dbReference type="PRINTS" id="PR00344">
    <property type="entry name" value="BCTRLSENSOR"/>
</dbReference>
<reference evidence="14" key="1">
    <citation type="submission" date="2020-12" db="EMBL/GenBank/DDBJ databases">
        <title>Devosia sp. MSA67 isolated from Mo River.</title>
        <authorList>
            <person name="Ma F."/>
            <person name="Zi Z."/>
        </authorList>
    </citation>
    <scope>NUCLEOTIDE SEQUENCE</scope>
    <source>
        <strain evidence="14">MSA67</strain>
    </source>
</reference>
<evidence type="ECO:0000256" key="8">
    <source>
        <dbReference type="ARBA" id="ARBA00023012"/>
    </source>
</evidence>
<dbReference type="PROSITE" id="PS50109">
    <property type="entry name" value="HIS_KIN"/>
    <property type="match status" value="1"/>
</dbReference>
<dbReference type="RefSeq" id="WP_198877941.1">
    <property type="nucleotide sequence ID" value="NZ_JAEKMH010000005.1"/>
</dbReference>
<evidence type="ECO:0000256" key="6">
    <source>
        <dbReference type="ARBA" id="ARBA00022777"/>
    </source>
</evidence>
<dbReference type="InterPro" id="IPR011006">
    <property type="entry name" value="CheY-like_superfamily"/>
</dbReference>
<keyword evidence="7" id="KW-0067">ATP-binding</keyword>
<proteinExistence type="predicted"/>
<dbReference type="Gene3D" id="3.40.50.2300">
    <property type="match status" value="1"/>
</dbReference>
<evidence type="ECO:0000256" key="7">
    <source>
        <dbReference type="ARBA" id="ARBA00022840"/>
    </source>
</evidence>
<dbReference type="Pfam" id="PF02518">
    <property type="entry name" value="HATPase_c"/>
    <property type="match status" value="1"/>
</dbReference>
<dbReference type="EMBL" id="JAEKMH010000005">
    <property type="protein sequence ID" value="MBJ3786741.1"/>
    <property type="molecule type" value="Genomic_DNA"/>
</dbReference>
<dbReference type="SMART" id="SM00388">
    <property type="entry name" value="HisKA"/>
    <property type="match status" value="1"/>
</dbReference>
<dbReference type="SMART" id="SM00091">
    <property type="entry name" value="PAS"/>
    <property type="match status" value="2"/>
</dbReference>
<dbReference type="Pfam" id="PF00989">
    <property type="entry name" value="PAS"/>
    <property type="match status" value="2"/>
</dbReference>
<dbReference type="PROSITE" id="PS50110">
    <property type="entry name" value="RESPONSE_REGULATORY"/>
    <property type="match status" value="1"/>
</dbReference>
<dbReference type="Gene3D" id="1.10.287.130">
    <property type="match status" value="1"/>
</dbReference>
<organism evidence="14 15">
    <name type="scientific">Devosia sediminis</name>
    <dbReference type="NCBI Taxonomy" id="2798801"/>
    <lineage>
        <taxon>Bacteria</taxon>
        <taxon>Pseudomonadati</taxon>
        <taxon>Pseudomonadota</taxon>
        <taxon>Alphaproteobacteria</taxon>
        <taxon>Hyphomicrobiales</taxon>
        <taxon>Devosiaceae</taxon>
        <taxon>Devosia</taxon>
    </lineage>
</organism>
<dbReference type="SMART" id="SM00086">
    <property type="entry name" value="PAC"/>
    <property type="match status" value="2"/>
</dbReference>
<evidence type="ECO:0000313" key="15">
    <source>
        <dbReference type="Proteomes" id="UP000602124"/>
    </source>
</evidence>
<dbReference type="Gene3D" id="3.30.565.10">
    <property type="entry name" value="Histidine kinase-like ATPase, C-terminal domain"/>
    <property type="match status" value="1"/>
</dbReference>
<dbReference type="PANTHER" id="PTHR43065">
    <property type="entry name" value="SENSOR HISTIDINE KINASE"/>
    <property type="match status" value="1"/>
</dbReference>
<dbReference type="InterPro" id="IPR003661">
    <property type="entry name" value="HisK_dim/P_dom"/>
</dbReference>
<feature type="domain" description="PAC" evidence="13">
    <location>
        <begin position="88"/>
        <end position="140"/>
    </location>
</feature>
<dbReference type="PANTHER" id="PTHR43065:SF49">
    <property type="entry name" value="HISTIDINE KINASE"/>
    <property type="match status" value="1"/>
</dbReference>
<dbReference type="InterPro" id="IPR035965">
    <property type="entry name" value="PAS-like_dom_sf"/>
</dbReference>
<keyword evidence="5" id="KW-0547">Nucleotide-binding</keyword>
<dbReference type="CDD" id="cd00130">
    <property type="entry name" value="PAS"/>
    <property type="match status" value="2"/>
</dbReference>
<dbReference type="Gene3D" id="3.30.450.20">
    <property type="entry name" value="PAS domain"/>
    <property type="match status" value="2"/>
</dbReference>
<feature type="domain" description="PAC" evidence="13">
    <location>
        <begin position="216"/>
        <end position="268"/>
    </location>
</feature>
<evidence type="ECO:0000313" key="14">
    <source>
        <dbReference type="EMBL" id="MBJ3786741.1"/>
    </source>
</evidence>
<dbReference type="SUPFAM" id="SSF55785">
    <property type="entry name" value="PYP-like sensor domain (PAS domain)"/>
    <property type="match status" value="2"/>
</dbReference>
<keyword evidence="3 9" id="KW-0597">Phosphoprotein</keyword>
<dbReference type="SMART" id="SM00448">
    <property type="entry name" value="REC"/>
    <property type="match status" value="1"/>
</dbReference>
<dbReference type="PROSITE" id="PS50112">
    <property type="entry name" value="PAS"/>
    <property type="match status" value="2"/>
</dbReference>
<dbReference type="SUPFAM" id="SSF55874">
    <property type="entry name" value="ATPase domain of HSP90 chaperone/DNA topoisomerase II/histidine kinase"/>
    <property type="match status" value="1"/>
</dbReference>
<feature type="domain" description="PAS" evidence="12">
    <location>
        <begin position="142"/>
        <end position="214"/>
    </location>
</feature>
<evidence type="ECO:0000259" key="11">
    <source>
        <dbReference type="PROSITE" id="PS50110"/>
    </source>
</evidence>